<organism evidence="1 2">
    <name type="scientific">Rhizophagus clarus</name>
    <dbReference type="NCBI Taxonomy" id="94130"/>
    <lineage>
        <taxon>Eukaryota</taxon>
        <taxon>Fungi</taxon>
        <taxon>Fungi incertae sedis</taxon>
        <taxon>Mucoromycota</taxon>
        <taxon>Glomeromycotina</taxon>
        <taxon>Glomeromycetes</taxon>
        <taxon>Glomerales</taxon>
        <taxon>Glomeraceae</taxon>
        <taxon>Rhizophagus</taxon>
    </lineage>
</organism>
<dbReference type="Proteomes" id="UP000615446">
    <property type="component" value="Unassembled WGS sequence"/>
</dbReference>
<evidence type="ECO:0000313" key="1">
    <source>
        <dbReference type="EMBL" id="GES83045.1"/>
    </source>
</evidence>
<gene>
    <name evidence="1" type="ORF">RCL2_001021300</name>
</gene>
<dbReference type="AlphaFoldDB" id="A0A8H3QJA4"/>
<dbReference type="Gene3D" id="3.80.10.10">
    <property type="entry name" value="Ribonuclease Inhibitor"/>
    <property type="match status" value="1"/>
</dbReference>
<evidence type="ECO:0000313" key="2">
    <source>
        <dbReference type="Proteomes" id="UP000615446"/>
    </source>
</evidence>
<accession>A0A8H3QJA4</accession>
<dbReference type="SUPFAM" id="SSF52047">
    <property type="entry name" value="RNI-like"/>
    <property type="match status" value="1"/>
</dbReference>
<comment type="caution">
    <text evidence="1">The sequence shown here is derived from an EMBL/GenBank/DDBJ whole genome shotgun (WGS) entry which is preliminary data.</text>
</comment>
<proteinExistence type="predicted"/>
<sequence length="641" mass="74742">MIKKKSLLTDSHNDYHSLNQKLFSIFKIRIFPDFSVDLFLFDKHLFSSFLIYFFSVPNSRNKLENLSELMNINDEEDHADLFCVAFVNREWCKTAIPLLWESPFYSMTKETIWRCLNIRTYISGIKEESRNILIEHGMDLKSSPVGTAFDYTSYLQNIDLWNIKTAIRHYLIETQKKGLDFALSKTRLLFQILYMHFLDRSRGIKKIVIKNAQNMICLMDDLITLSFLKQSSNKFTGLKEFHSDLYAGNDFSNFYKLMSGCSKNIVRMNIHVKTIQEGDALATLVKSQNKLKHLKITSQSNCYIPVFQAIEYQKSSISCLRLKDLNFQKITKRALEGLMSCNLLRSLSILNCTGFKIVNLQPLSFAFPNLQKFEYGCDYNQEKFPEEFIIGILQTSGHNMKKLVFNDFKNNKHSHELINAIKFYCPNIENLKLQRIAFYQALTLFQNCIHLKRIHFDGREIFDTDSLLYKLSQNVPPSLEIMEIIMLFQKPWTITPKTLEKFLKNSRPSFKLLRIHHDSSSPVFVGPKKITTFNEQHFNIIRKYGVKLYMSSSFDPDYINPIIIPEEPITIRRKNQSAVIDDDLDLDFITTTEFHSPSIIVNIHTITTNYTDHNVHIHNTTNITQPISLVSSFFSTFFGSH</sequence>
<evidence type="ECO:0008006" key="3">
    <source>
        <dbReference type="Google" id="ProtNLM"/>
    </source>
</evidence>
<name>A0A8H3QJA4_9GLOM</name>
<dbReference type="InterPro" id="IPR032675">
    <property type="entry name" value="LRR_dom_sf"/>
</dbReference>
<dbReference type="EMBL" id="BLAL01000066">
    <property type="protein sequence ID" value="GES83045.1"/>
    <property type="molecule type" value="Genomic_DNA"/>
</dbReference>
<reference evidence="1" key="1">
    <citation type="submission" date="2019-10" db="EMBL/GenBank/DDBJ databases">
        <title>Conservation and host-specific expression of non-tandemly repeated heterogenous ribosome RNA gene in arbuscular mycorrhizal fungi.</title>
        <authorList>
            <person name="Maeda T."/>
            <person name="Kobayashi Y."/>
            <person name="Nakagawa T."/>
            <person name="Ezawa T."/>
            <person name="Yamaguchi K."/>
            <person name="Bino T."/>
            <person name="Nishimoto Y."/>
            <person name="Shigenobu S."/>
            <person name="Kawaguchi M."/>
        </authorList>
    </citation>
    <scope>NUCLEOTIDE SEQUENCE</scope>
    <source>
        <strain evidence="1">HR1</strain>
    </source>
</reference>
<protein>
    <recommendedName>
        <fullName evidence="3">F-box domain-containing protein</fullName>
    </recommendedName>
</protein>
<dbReference type="OrthoDB" id="2373953at2759"/>